<keyword evidence="1" id="KW-0175">Coiled coil</keyword>
<dbReference type="PANTHER" id="PTHR34491">
    <property type="entry name" value="A-TYPE INCLUSION PROTEIN, PUTATIVE-RELATED"/>
    <property type="match status" value="1"/>
</dbReference>
<evidence type="ECO:0000313" key="3">
    <source>
        <dbReference type="EMBL" id="MBR7747462.1"/>
    </source>
</evidence>
<dbReference type="PANTHER" id="PTHR34491:SF156">
    <property type="entry name" value="KINESIN MOTOR DOMAIN-CONTAINING PROTEIN"/>
    <property type="match status" value="1"/>
</dbReference>
<feature type="domain" description="Bacteriophage tail tape measure N-terminal" evidence="2">
    <location>
        <begin position="117"/>
        <end position="319"/>
    </location>
</feature>
<feature type="coiled-coil region" evidence="1">
    <location>
        <begin position="695"/>
        <end position="722"/>
    </location>
</feature>
<evidence type="ECO:0000259" key="2">
    <source>
        <dbReference type="Pfam" id="PF06791"/>
    </source>
</evidence>
<accession>A0A941DJR4</accession>
<proteinExistence type="predicted"/>
<reference evidence="3 4" key="1">
    <citation type="submission" date="2021-04" db="EMBL/GenBank/DDBJ databases">
        <title>novel species isolated from subtropical streams in China.</title>
        <authorList>
            <person name="Lu H."/>
        </authorList>
    </citation>
    <scope>NUCLEOTIDE SEQUENCE [LARGE SCALE GENOMIC DNA]</scope>
    <source>
        <strain evidence="3 4">BYS107W</strain>
    </source>
</reference>
<gene>
    <name evidence="3" type="ORF">KDM92_12790</name>
</gene>
<protein>
    <submittedName>
        <fullName evidence="3">Phage tail length tape measure family protein</fullName>
    </submittedName>
</protein>
<dbReference type="RefSeq" id="WP_212684852.1">
    <property type="nucleotide sequence ID" value="NZ_JAGSPM010000007.1"/>
</dbReference>
<feature type="coiled-coil region" evidence="1">
    <location>
        <begin position="1722"/>
        <end position="1749"/>
    </location>
</feature>
<dbReference type="Proteomes" id="UP000680158">
    <property type="component" value="Unassembled WGS sequence"/>
</dbReference>
<dbReference type="EMBL" id="JAGSPM010000007">
    <property type="protein sequence ID" value="MBR7747462.1"/>
    <property type="molecule type" value="Genomic_DNA"/>
</dbReference>
<dbReference type="InterPro" id="IPR009628">
    <property type="entry name" value="Phage_tape_measure_N"/>
</dbReference>
<evidence type="ECO:0000313" key="4">
    <source>
        <dbReference type="Proteomes" id="UP000680158"/>
    </source>
</evidence>
<comment type="caution">
    <text evidence="3">The sequence shown here is derived from an EMBL/GenBank/DDBJ whole genome shotgun (WGS) entry which is preliminary data.</text>
</comment>
<name>A0A941DJR4_9BURK</name>
<sequence>MSDLKIQGEVSLDTTNADEALVKVEKGASRMAEAVGNAGKKAGTGLSEIGNGGDASAAKVDKSTKSIVASIQRATALMEAGSKTSTKYYEALANQRGVSVDALRPYLDQLEKVQQSQTKVGISAAQTSAAMRSIPAQFTDIITSLQGGQAPLTVFLQQGGQLKDMFGGAGNAAKALGGYVAGLVNPFTIAAAAATALGAAYYYGNEQSKALQKSLIVSGNYAGTTSAKLNEVAEKVGLITGKFSESREAVTLLAESGKFSFESIQKLSQSIVSASSVTGKSIGETISQFEKLKGDPAKAILELNQQYNFLTADIYKQIKALEERGEKERAGSEAIKAYSESVNLKQGKIVENLGYIEKAWRGIKSETLGAIDTFLSFGRAADDAQKLAVAKNQLQSMRQTAGNVSKDSLAAKEIAEQEQLIKTIEARINAEAASADAAGVASRQKKEAIDQLVVYDGYLKKNTETLKDAALAAAKNDFSAAVKGLSNTSQEYKKAFEIYQTIEKKIEDQFKEKKVAISREESAYKLLSKSISERIALSEMELRTGISLTEGQKLKVKLNELEQASNSKLAKSEIEKQKARLLLLDANIRDIDYSKKIVEEHANLIKSMDLETDSIRKQIESQSEYNEKVGLTKEAISELEIAKLNDIAAGKEQNAQMLEAIGLETDLIQRLRDQAKEYRELAIAKGIGAQKTQENDLKKIEIDQAKKTLIELEQESKRFYDDLYRGLSDSLYRGFEAGKGFFQSFWDGIKNLFKTTVLKLAVQGVMTGVLGLGAVGQAGAAQSNPLGQAFDAISTGKSIWEGFSTAGASFTSSLSSGITSLANLTGSNGGFLSSIAGGMNGAGVGSGLQSSLGLSIGQSAASVTSMMPYVAAAVAAFQGVKAINGDYRLGGLSADVGALLGIAPRLFGRKAPELQQSELSGTVGPDGFSATTRDVYMAKGGLFRSDKWSETKTPFADAAGLSAQYEAIKAVASSYAGLLGLSTDALASFSKSFTFNLSKTGDAAKDAEANQKLINDLFVGITNDVSTLLVPSIATFAKSGETASQTLQRLAIGLTDVNSVMKSFGFTQFAKSLEGSNAATRLAELTGGIEKLASGAQYFFENFLTEAEKIKPSADLVTDTMKRLGQSSVDTIDEFKMLVQGLDLATESGSKMYAELIAIAPQFKAVADFAKQSAEEVKKAEEEKTKTIQKGNAERAAILADRRAADSAQEAIKKASDEAFKTLTESVTSGMQSMLRAGNVGAALAAQMSITSFNPAQYTDAGGFNAGAFNRTYALAKANAAKGLMSSVSADALNVQDVSKVMQDLIATVFDDAIVASNKSNLIDQLKLPASDLIRTAMNGLLDAGVQSYMVQNDIGRGAGIASVLGAQMDYLFASFEGMGRDVVEYTKFVDGLSWSLDKGKISQGDYTAALEAANKIVGSNIDLLGNEAAQRERIAASQKALNDAGLNSVSFYFNQISKSVESLNEAASLANAPLAQVTAGIGRLTSLSDVFSQSAKAALSGGANLGNGSLINAQIVAEAAAKAASVITTADAAQAAKLLGSKESFAGVGGSQLRDVSLLLDGLKAFDAVSFEASFMRINDALNKGALTQEQYQDIFQQSLNTFSGVDDVTKQLTDSMTKLRDSMGSFADQILIDKSKTTLGAGATLEEIARQYDIARVSAMTGDSTSISQYQTLANQLLDVNKYKSRADYNLAFGSVYADARNLENIGVRALSQNSGESVVNELRSMNANLAKKVENLESSLMAALAQIAQNTKDTANNIEASNIT</sequence>
<organism evidence="3 4">
    <name type="scientific">Undibacterium baiyunense</name>
    <dbReference type="NCBI Taxonomy" id="2828731"/>
    <lineage>
        <taxon>Bacteria</taxon>
        <taxon>Pseudomonadati</taxon>
        <taxon>Pseudomonadota</taxon>
        <taxon>Betaproteobacteria</taxon>
        <taxon>Burkholderiales</taxon>
        <taxon>Oxalobacteraceae</taxon>
        <taxon>Undibacterium</taxon>
    </lineage>
</organism>
<dbReference type="Pfam" id="PF06791">
    <property type="entry name" value="TMP_2"/>
    <property type="match status" value="1"/>
</dbReference>
<keyword evidence="4" id="KW-1185">Reference proteome</keyword>
<evidence type="ECO:0000256" key="1">
    <source>
        <dbReference type="SAM" id="Coils"/>
    </source>
</evidence>